<evidence type="ECO:0000256" key="7">
    <source>
        <dbReference type="SAM" id="Phobius"/>
    </source>
</evidence>
<dbReference type="Gene3D" id="1.10.630.10">
    <property type="entry name" value="Cytochrome P450"/>
    <property type="match status" value="1"/>
</dbReference>
<comment type="similarity">
    <text evidence="2">Belongs to the cytochrome P450 family.</text>
</comment>
<gene>
    <name evidence="8" type="ORF">N7496_012365</name>
</gene>
<feature type="transmembrane region" description="Helical" evidence="7">
    <location>
        <begin position="6"/>
        <end position="21"/>
    </location>
</feature>
<keyword evidence="9" id="KW-1185">Reference proteome</keyword>
<dbReference type="Pfam" id="PF00067">
    <property type="entry name" value="p450"/>
    <property type="match status" value="1"/>
</dbReference>
<keyword evidence="3 6" id="KW-0479">Metal-binding</keyword>
<dbReference type="EMBL" id="JAPZBS010000010">
    <property type="protein sequence ID" value="KAJ5355153.1"/>
    <property type="molecule type" value="Genomic_DNA"/>
</dbReference>
<evidence type="ECO:0000313" key="9">
    <source>
        <dbReference type="Proteomes" id="UP001147782"/>
    </source>
</evidence>
<feature type="binding site" description="axial binding residue" evidence="6">
    <location>
        <position position="434"/>
    </location>
    <ligand>
        <name>heme</name>
        <dbReference type="ChEBI" id="CHEBI:30413"/>
    </ligand>
    <ligandPart>
        <name>Fe</name>
        <dbReference type="ChEBI" id="CHEBI:18248"/>
    </ligandPart>
</feature>
<keyword evidence="5 6" id="KW-0408">Iron</keyword>
<keyword evidence="4" id="KW-0560">Oxidoreductase</keyword>
<comment type="caution">
    <text evidence="8">The sequence shown here is derived from an EMBL/GenBank/DDBJ whole genome shotgun (WGS) entry which is preliminary data.</text>
</comment>
<evidence type="ECO:0000256" key="1">
    <source>
        <dbReference type="ARBA" id="ARBA00001971"/>
    </source>
</evidence>
<dbReference type="GO" id="GO:0020037">
    <property type="term" value="F:heme binding"/>
    <property type="evidence" value="ECO:0007669"/>
    <property type="project" value="InterPro"/>
</dbReference>
<comment type="cofactor">
    <cofactor evidence="1 6">
        <name>heme</name>
        <dbReference type="ChEBI" id="CHEBI:30413"/>
    </cofactor>
</comment>
<keyword evidence="6" id="KW-0349">Heme</keyword>
<reference evidence="8" key="2">
    <citation type="journal article" date="2023" name="IMA Fungus">
        <title>Comparative genomic study of the Penicillium genus elucidates a diverse pangenome and 15 lateral gene transfer events.</title>
        <authorList>
            <person name="Petersen C."/>
            <person name="Sorensen T."/>
            <person name="Nielsen M.R."/>
            <person name="Sondergaard T.E."/>
            <person name="Sorensen J.L."/>
            <person name="Fitzpatrick D.A."/>
            <person name="Frisvad J.C."/>
            <person name="Nielsen K.L."/>
        </authorList>
    </citation>
    <scope>NUCLEOTIDE SEQUENCE</scope>
    <source>
        <strain evidence="8">IBT 29864</strain>
    </source>
</reference>
<dbReference type="GO" id="GO:0043386">
    <property type="term" value="P:mycotoxin biosynthetic process"/>
    <property type="evidence" value="ECO:0007669"/>
    <property type="project" value="UniProtKB-ARBA"/>
</dbReference>
<dbReference type="PANTHER" id="PTHR47582:SF1">
    <property type="entry name" value="P450, PUTATIVE (EUROFUNG)-RELATED"/>
    <property type="match status" value="1"/>
</dbReference>
<name>A0A9W9RCT8_9EURO</name>
<dbReference type="InterPro" id="IPR001128">
    <property type="entry name" value="Cyt_P450"/>
</dbReference>
<protein>
    <recommendedName>
        <fullName evidence="10">Cytochrome P450</fullName>
    </recommendedName>
</protein>
<organism evidence="8 9">
    <name type="scientific">Penicillium cataractarum</name>
    <dbReference type="NCBI Taxonomy" id="2100454"/>
    <lineage>
        <taxon>Eukaryota</taxon>
        <taxon>Fungi</taxon>
        <taxon>Dikarya</taxon>
        <taxon>Ascomycota</taxon>
        <taxon>Pezizomycotina</taxon>
        <taxon>Eurotiomycetes</taxon>
        <taxon>Eurotiomycetidae</taxon>
        <taxon>Eurotiales</taxon>
        <taxon>Aspergillaceae</taxon>
        <taxon>Penicillium</taxon>
    </lineage>
</organism>
<dbReference type="GO" id="GO:0016705">
    <property type="term" value="F:oxidoreductase activity, acting on paired donors, with incorporation or reduction of molecular oxygen"/>
    <property type="evidence" value="ECO:0007669"/>
    <property type="project" value="InterPro"/>
</dbReference>
<dbReference type="PRINTS" id="PR00465">
    <property type="entry name" value="EP450IV"/>
</dbReference>
<dbReference type="PANTHER" id="PTHR47582">
    <property type="entry name" value="P450, PUTATIVE (EUROFUNG)-RELATED"/>
    <property type="match status" value="1"/>
</dbReference>
<keyword evidence="7" id="KW-1133">Transmembrane helix</keyword>
<feature type="transmembrane region" description="Helical" evidence="7">
    <location>
        <begin position="33"/>
        <end position="52"/>
    </location>
</feature>
<dbReference type="OrthoDB" id="3366823at2759"/>
<reference evidence="8" key="1">
    <citation type="submission" date="2022-11" db="EMBL/GenBank/DDBJ databases">
        <authorList>
            <person name="Petersen C."/>
        </authorList>
    </citation>
    <scope>NUCLEOTIDE SEQUENCE</scope>
    <source>
        <strain evidence="8">IBT 29864</strain>
    </source>
</reference>
<proteinExistence type="inferred from homology"/>
<dbReference type="InterPro" id="IPR053007">
    <property type="entry name" value="CYP450_monoxygenase_sec-met"/>
</dbReference>
<dbReference type="RefSeq" id="XP_056549176.1">
    <property type="nucleotide sequence ID" value="XM_056705278.1"/>
</dbReference>
<dbReference type="SUPFAM" id="SSF48264">
    <property type="entry name" value="Cytochrome P450"/>
    <property type="match status" value="1"/>
</dbReference>
<evidence type="ECO:0000256" key="3">
    <source>
        <dbReference type="ARBA" id="ARBA00022723"/>
    </source>
</evidence>
<dbReference type="CDD" id="cd11040">
    <property type="entry name" value="CYP7_CYP8-like"/>
    <property type="match status" value="1"/>
</dbReference>
<evidence type="ECO:0000256" key="4">
    <source>
        <dbReference type="ARBA" id="ARBA00023002"/>
    </source>
</evidence>
<keyword evidence="7" id="KW-0472">Membrane</keyword>
<evidence type="ECO:0000256" key="5">
    <source>
        <dbReference type="ARBA" id="ARBA00023004"/>
    </source>
</evidence>
<sequence>MIDITQLLILGVVMGLGYFMFDGSRHDPREPPLVISGIPILGHIFGILWHGVNHWGNQAKKHPRQPIISLDMFFTKFYVITSPDLMQAVQRNAKTLSLEPLLFFSAKNISGISNKRTLNILKERDAGGEGLSSKILHAMTPALSGKALDKMNIQMIQLLQPFIDKLGEGKSGESSMFDLYEWCKDATIAASTEAIYGPMNPYKDKVIRDGWWDFETGLTMLMANTLPWLTARKAWKGRRRATNAILKYFQDGGHIQASELTTMRFNISLESGFTLEEYSKLEVGTLLGLVSNTIPAMFWCLFDLYYRQKLLDEIREEIQGNALIIATDGTYRIDLTAIREQCPLLLSTFQEILRTRTNSAPTRLVLKDTLLADKYLLKAGNTVSIVSELVARHPKVWGETSEVFNERRFMNSGEKKESRRVGGFLTFGLSPTVCPGRHFASSEILLLVAMVILRYDVSPVGGVWKEPKIAASMVSIMGPIKGKFLVEASARKEYAGIKWGFHVEEGKGQFPLVIG</sequence>
<dbReference type="GO" id="GO:0005506">
    <property type="term" value="F:iron ion binding"/>
    <property type="evidence" value="ECO:0007669"/>
    <property type="project" value="InterPro"/>
</dbReference>
<evidence type="ECO:0000313" key="8">
    <source>
        <dbReference type="EMBL" id="KAJ5355153.1"/>
    </source>
</evidence>
<dbReference type="GeneID" id="81444457"/>
<evidence type="ECO:0000256" key="2">
    <source>
        <dbReference type="ARBA" id="ARBA00010617"/>
    </source>
</evidence>
<accession>A0A9W9RCT8</accession>
<dbReference type="AlphaFoldDB" id="A0A9W9RCT8"/>
<dbReference type="InterPro" id="IPR036396">
    <property type="entry name" value="Cyt_P450_sf"/>
</dbReference>
<keyword evidence="7" id="KW-0812">Transmembrane</keyword>
<dbReference type="InterPro" id="IPR002403">
    <property type="entry name" value="Cyt_P450_E_grp-IV"/>
</dbReference>
<dbReference type="Proteomes" id="UP001147782">
    <property type="component" value="Unassembled WGS sequence"/>
</dbReference>
<evidence type="ECO:0008006" key="10">
    <source>
        <dbReference type="Google" id="ProtNLM"/>
    </source>
</evidence>
<evidence type="ECO:0000256" key="6">
    <source>
        <dbReference type="PIRSR" id="PIRSR602403-1"/>
    </source>
</evidence>
<dbReference type="GO" id="GO:0004497">
    <property type="term" value="F:monooxygenase activity"/>
    <property type="evidence" value="ECO:0007669"/>
    <property type="project" value="InterPro"/>
</dbReference>